<feature type="domain" description="MADF" evidence="4">
    <location>
        <begin position="289"/>
        <end position="374"/>
    </location>
</feature>
<dbReference type="SMART" id="SM00355">
    <property type="entry name" value="ZnF_C2H2"/>
    <property type="match status" value="4"/>
</dbReference>
<dbReference type="GO" id="GO:0008270">
    <property type="term" value="F:zinc ion binding"/>
    <property type="evidence" value="ECO:0007669"/>
    <property type="project" value="UniProtKB-KW"/>
</dbReference>
<feature type="domain" description="C2H2-type" evidence="3">
    <location>
        <begin position="759"/>
        <end position="787"/>
    </location>
</feature>
<feature type="domain" description="MADF" evidence="4">
    <location>
        <begin position="446"/>
        <end position="537"/>
    </location>
</feature>
<feature type="compositionally biased region" description="Basic and acidic residues" evidence="2">
    <location>
        <begin position="147"/>
        <end position="169"/>
    </location>
</feature>
<accession>A0A1Q3F5S1</accession>
<organism evidence="5">
    <name type="scientific">Culex tarsalis</name>
    <name type="common">Encephalitis mosquito</name>
    <dbReference type="NCBI Taxonomy" id="7177"/>
    <lineage>
        <taxon>Eukaryota</taxon>
        <taxon>Metazoa</taxon>
        <taxon>Ecdysozoa</taxon>
        <taxon>Arthropoda</taxon>
        <taxon>Hexapoda</taxon>
        <taxon>Insecta</taxon>
        <taxon>Pterygota</taxon>
        <taxon>Neoptera</taxon>
        <taxon>Endopterygota</taxon>
        <taxon>Diptera</taxon>
        <taxon>Nematocera</taxon>
        <taxon>Culicoidea</taxon>
        <taxon>Culicidae</taxon>
        <taxon>Culicinae</taxon>
        <taxon>Culicini</taxon>
        <taxon>Culex</taxon>
        <taxon>Culex</taxon>
    </lineage>
</organism>
<dbReference type="SMART" id="SM00868">
    <property type="entry name" value="zf-AD"/>
    <property type="match status" value="1"/>
</dbReference>
<evidence type="ECO:0000256" key="2">
    <source>
        <dbReference type="SAM" id="MobiDB-lite"/>
    </source>
</evidence>
<evidence type="ECO:0000259" key="4">
    <source>
        <dbReference type="PROSITE" id="PS51029"/>
    </source>
</evidence>
<dbReference type="InterPro" id="IPR006578">
    <property type="entry name" value="MADF-dom"/>
</dbReference>
<name>A0A1Q3F5S1_CULTA</name>
<reference evidence="5" key="1">
    <citation type="submission" date="2017-01" db="EMBL/GenBank/DDBJ databases">
        <title>A deep insight into the sialotranscriptome of adult male and female Cluex tarsalis mosquitoes.</title>
        <authorList>
            <person name="Ribeiro J.M."/>
            <person name="Moreira F."/>
            <person name="Bernard K.A."/>
            <person name="Calvo E."/>
        </authorList>
    </citation>
    <scope>NUCLEOTIDE SEQUENCE</scope>
    <source>
        <strain evidence="5">Kern County</strain>
        <tissue evidence="5">Salivary glands</tissue>
    </source>
</reference>
<dbReference type="AlphaFoldDB" id="A0A1Q3F5S1"/>
<dbReference type="InterPro" id="IPR036236">
    <property type="entry name" value="Znf_C2H2_sf"/>
</dbReference>
<protein>
    <submittedName>
        <fullName evidence="5">Putative zinc finger protein zfp-36</fullName>
    </submittedName>
</protein>
<feature type="region of interest" description="Disordered" evidence="2">
    <location>
        <begin position="147"/>
        <end position="170"/>
    </location>
</feature>
<sequence>MEDDPHNVQRRCRLCLHSEHTDLFGEIFDTTDPQLTRRTLRFLDLDKQDLSILPVCLSCVQTIQLFEAFGDLCRRSDGLFRKAEVLPWDQWEDYREHVTASVTLVQARRDDVERFVGGCEGSVVMGIKKEVEHHVYMEEFLDSVDIKEEKGTDSDDEKTTTDREDRQQTDLDEGEFFKKQLLVSQALAAQLDLLQPDDVSHHKIPWKSVRKQLGWKLQEIKQIWDSSKRWYDQKLEKGDLTDEGRPLYELVHSLLNRLNKPAKSGTKQREERKRKVGDERRLELDEKLLLANLFHRQELLWNTKHSDYQNQVKRSKALDQVASHFDISTASIRKEWRYLRDIYRSRRNRTGGPILYGDDPRDVQLYQLLDGMLRDNCLLGLKSGKAPAQQEGAPNVKRQRISADVGLSSADQRFGQLPDFGNAVNSEERKEKAVNERRLDLSEKLRLAELFYEQEHLWNTKHTDNHNQERRAETLDQVASHFDISTASIRKEWRYLRDLYRGRQNRAGGPVHESDDPRDMQLYQLLDAMLRDNCRLGLKSAQALVKRAGAARDWTYQIPADTPFRSEEQRLALAEEIGRYAIIWDATHPDCGHAGKRGEAWDSIAATFNCTKRILQFEWSRFVKRLDQASGSADPELFLQDPLHRRMHQLLTERGSTSVADEESPAIKLPRRRYTGKRSFDPEGCIKQIGRNGVARYFKVCELCGKEVERSLFEEHMNKHSGLTPYACSYEGCGKRYGSKTIRDRHEIMKHASESQLKMECYECGERFLHRSKFEYHFAVKHKSEEVPCNICGKLLKHKRLLQKHITKAHNSGMSSTSDW</sequence>
<proteinExistence type="predicted"/>
<feature type="domain" description="C2H2-type" evidence="3">
    <location>
        <begin position="787"/>
        <end position="815"/>
    </location>
</feature>
<dbReference type="PROSITE" id="PS50157">
    <property type="entry name" value="ZINC_FINGER_C2H2_2"/>
    <property type="match status" value="3"/>
</dbReference>
<dbReference type="PANTHER" id="PTHR12243:SF67">
    <property type="entry name" value="COREPRESSOR OF PANGOLIN, ISOFORM A-RELATED"/>
    <property type="match status" value="1"/>
</dbReference>
<dbReference type="PROSITE" id="PS51029">
    <property type="entry name" value="MADF"/>
    <property type="match status" value="2"/>
</dbReference>
<dbReference type="Pfam" id="PF10545">
    <property type="entry name" value="MADF_DNA_bdg"/>
    <property type="match status" value="2"/>
</dbReference>
<dbReference type="InterPro" id="IPR013087">
    <property type="entry name" value="Znf_C2H2_type"/>
</dbReference>
<evidence type="ECO:0000313" key="5">
    <source>
        <dbReference type="EMBL" id="JAV22818.1"/>
    </source>
</evidence>
<feature type="domain" description="C2H2-type" evidence="3">
    <location>
        <begin position="726"/>
        <end position="756"/>
    </location>
</feature>
<dbReference type="SUPFAM" id="SSF57667">
    <property type="entry name" value="beta-beta-alpha zinc fingers"/>
    <property type="match status" value="2"/>
</dbReference>
<keyword evidence="1" id="KW-0479">Metal-binding</keyword>
<dbReference type="GO" id="GO:0005634">
    <property type="term" value="C:nucleus"/>
    <property type="evidence" value="ECO:0007669"/>
    <property type="project" value="InterPro"/>
</dbReference>
<dbReference type="InterPro" id="IPR012934">
    <property type="entry name" value="Znf_AD"/>
</dbReference>
<evidence type="ECO:0000256" key="1">
    <source>
        <dbReference type="PROSITE-ProRule" id="PRU00042"/>
    </source>
</evidence>
<dbReference type="PANTHER" id="PTHR12243">
    <property type="entry name" value="MADF DOMAIN TRANSCRIPTION FACTOR"/>
    <property type="match status" value="1"/>
</dbReference>
<dbReference type="SMART" id="SM00595">
    <property type="entry name" value="MADF"/>
    <property type="match status" value="2"/>
</dbReference>
<dbReference type="Gene3D" id="3.30.160.60">
    <property type="entry name" value="Classic Zinc Finger"/>
    <property type="match status" value="2"/>
</dbReference>
<evidence type="ECO:0000259" key="3">
    <source>
        <dbReference type="PROSITE" id="PS50157"/>
    </source>
</evidence>
<dbReference type="PROSITE" id="PS00028">
    <property type="entry name" value="ZINC_FINGER_C2H2_1"/>
    <property type="match status" value="3"/>
</dbReference>
<dbReference type="EMBL" id="GFDL01012227">
    <property type="protein sequence ID" value="JAV22818.1"/>
    <property type="molecule type" value="Transcribed_RNA"/>
</dbReference>
<keyword evidence="1" id="KW-0863">Zinc-finger</keyword>
<keyword evidence="1" id="KW-0862">Zinc</keyword>
<dbReference type="InterPro" id="IPR039353">
    <property type="entry name" value="TF_Adf1"/>
</dbReference>